<dbReference type="CDD" id="cd20251">
    <property type="entry name" value="Complex1_LYR_SF"/>
    <property type="match status" value="1"/>
</dbReference>
<name>A0A7S4MLH5_9STRA</name>
<dbReference type="AlphaFoldDB" id="A0A7S4MLH5"/>
<organism evidence="3">
    <name type="scientific">Odontella aurita</name>
    <dbReference type="NCBI Taxonomy" id="265563"/>
    <lineage>
        <taxon>Eukaryota</taxon>
        <taxon>Sar</taxon>
        <taxon>Stramenopiles</taxon>
        <taxon>Ochrophyta</taxon>
        <taxon>Bacillariophyta</taxon>
        <taxon>Mediophyceae</taxon>
        <taxon>Biddulphiophycidae</taxon>
        <taxon>Eupodiscales</taxon>
        <taxon>Odontellaceae</taxon>
        <taxon>Odontella</taxon>
    </lineage>
</organism>
<accession>A0A7S4MLH5</accession>
<feature type="domain" description="Complex 1 LYR protein" evidence="2">
    <location>
        <begin position="10"/>
        <end position="66"/>
    </location>
</feature>
<evidence type="ECO:0000256" key="1">
    <source>
        <dbReference type="SAM" id="MobiDB-lite"/>
    </source>
</evidence>
<reference evidence="3" key="1">
    <citation type="submission" date="2021-01" db="EMBL/GenBank/DDBJ databases">
        <authorList>
            <person name="Corre E."/>
            <person name="Pelletier E."/>
            <person name="Niang G."/>
            <person name="Scheremetjew M."/>
            <person name="Finn R."/>
            <person name="Kale V."/>
            <person name="Holt S."/>
            <person name="Cochrane G."/>
            <person name="Meng A."/>
            <person name="Brown T."/>
            <person name="Cohen L."/>
        </authorList>
    </citation>
    <scope>NUCLEOTIDE SEQUENCE</scope>
    <source>
        <strain evidence="3">Isolate 1302-5</strain>
    </source>
</reference>
<feature type="compositionally biased region" description="Polar residues" evidence="1">
    <location>
        <begin position="82"/>
        <end position="92"/>
    </location>
</feature>
<evidence type="ECO:0000259" key="2">
    <source>
        <dbReference type="Pfam" id="PF05347"/>
    </source>
</evidence>
<proteinExistence type="predicted"/>
<protein>
    <recommendedName>
        <fullName evidence="2">Complex 1 LYR protein domain-containing protein</fullName>
    </recommendedName>
</protein>
<dbReference type="InterPro" id="IPR008011">
    <property type="entry name" value="Complex1_LYR_dom"/>
</dbReference>
<gene>
    <name evidence="3" type="ORF">OAUR00152_LOCUS11553</name>
</gene>
<evidence type="ECO:0000313" key="3">
    <source>
        <dbReference type="EMBL" id="CAE2229966.1"/>
    </source>
</evidence>
<dbReference type="EMBL" id="HBKQ01017114">
    <property type="protein sequence ID" value="CAE2229966.1"/>
    <property type="molecule type" value="Transcribed_RNA"/>
</dbReference>
<sequence>MSIAPESGKALLSLYRRVLRSCATYPSKNRWRIYESIREEFRENRGLDPDLPETGEKIKLAHQGLGQLRMYDAASLGGGDSKSPNWSVTLEQNPMPKPPHMQ</sequence>
<dbReference type="Pfam" id="PF05347">
    <property type="entry name" value="Complex1_LYR"/>
    <property type="match status" value="1"/>
</dbReference>
<feature type="region of interest" description="Disordered" evidence="1">
    <location>
        <begin position="73"/>
        <end position="102"/>
    </location>
</feature>